<dbReference type="InterPro" id="IPR050109">
    <property type="entry name" value="HTH-type_TetR-like_transc_reg"/>
</dbReference>
<name>A0A6J6HTQ5_9ZZZZ</name>
<keyword evidence="3" id="KW-0804">Transcription</keyword>
<dbReference type="GO" id="GO:0000976">
    <property type="term" value="F:transcription cis-regulatory region binding"/>
    <property type="evidence" value="ECO:0007669"/>
    <property type="project" value="TreeGrafter"/>
</dbReference>
<dbReference type="InterPro" id="IPR036271">
    <property type="entry name" value="Tet_transcr_reg_TetR-rel_C_sf"/>
</dbReference>
<dbReference type="GO" id="GO:0003700">
    <property type="term" value="F:DNA-binding transcription factor activity"/>
    <property type="evidence" value="ECO:0007669"/>
    <property type="project" value="TreeGrafter"/>
</dbReference>
<reference evidence="5" key="1">
    <citation type="submission" date="2020-05" db="EMBL/GenBank/DDBJ databases">
        <authorList>
            <person name="Chiriac C."/>
            <person name="Salcher M."/>
            <person name="Ghai R."/>
            <person name="Kavagutti S V."/>
        </authorList>
    </citation>
    <scope>NUCLEOTIDE SEQUENCE</scope>
</reference>
<evidence type="ECO:0000259" key="4">
    <source>
        <dbReference type="PROSITE" id="PS50977"/>
    </source>
</evidence>
<dbReference type="AlphaFoldDB" id="A0A6J6HTQ5"/>
<dbReference type="Pfam" id="PF00440">
    <property type="entry name" value="TetR_N"/>
    <property type="match status" value="1"/>
</dbReference>
<protein>
    <submittedName>
        <fullName evidence="5">Unannotated protein</fullName>
    </submittedName>
</protein>
<evidence type="ECO:0000256" key="2">
    <source>
        <dbReference type="ARBA" id="ARBA00023125"/>
    </source>
</evidence>
<sequence>MTTAKARAQYHHGDLESALILTARKLTKRNGVEHLSLRQVAQEIGVSPSAAYHYFPDRDSLLGALGFSLFEELADYQERELAKISGSGIKAARERFRTLGRTYFEWAVREPHLFNLMFSDFCLIESASQQTREESRAFINLTRALDELLTSGAIDKKMRPYGELLSWSTVHGATSLIVAGHLESENFDAVLDGLEIALGIRK</sequence>
<evidence type="ECO:0000256" key="1">
    <source>
        <dbReference type="ARBA" id="ARBA00023015"/>
    </source>
</evidence>
<dbReference type="PROSITE" id="PS50977">
    <property type="entry name" value="HTH_TETR_2"/>
    <property type="match status" value="1"/>
</dbReference>
<keyword evidence="2" id="KW-0238">DNA-binding</keyword>
<proteinExistence type="predicted"/>
<keyword evidence="1" id="KW-0805">Transcription regulation</keyword>
<dbReference type="Pfam" id="PF13305">
    <property type="entry name" value="TetR_C_33"/>
    <property type="match status" value="1"/>
</dbReference>
<dbReference type="InterPro" id="IPR001647">
    <property type="entry name" value="HTH_TetR"/>
</dbReference>
<dbReference type="SUPFAM" id="SSF48498">
    <property type="entry name" value="Tetracyclin repressor-like, C-terminal domain"/>
    <property type="match status" value="1"/>
</dbReference>
<dbReference type="InterPro" id="IPR009057">
    <property type="entry name" value="Homeodomain-like_sf"/>
</dbReference>
<feature type="domain" description="HTH tetR-type" evidence="4">
    <location>
        <begin position="13"/>
        <end position="73"/>
    </location>
</feature>
<evidence type="ECO:0000256" key="3">
    <source>
        <dbReference type="ARBA" id="ARBA00023163"/>
    </source>
</evidence>
<dbReference type="EMBL" id="CAEZUV010000101">
    <property type="protein sequence ID" value="CAB4616446.1"/>
    <property type="molecule type" value="Genomic_DNA"/>
</dbReference>
<accession>A0A6J6HTQ5</accession>
<organism evidence="5">
    <name type="scientific">freshwater metagenome</name>
    <dbReference type="NCBI Taxonomy" id="449393"/>
    <lineage>
        <taxon>unclassified sequences</taxon>
        <taxon>metagenomes</taxon>
        <taxon>ecological metagenomes</taxon>
    </lineage>
</organism>
<gene>
    <name evidence="5" type="ORF">UFOPK1856_00720</name>
</gene>
<dbReference type="Gene3D" id="1.10.357.10">
    <property type="entry name" value="Tetracycline Repressor, domain 2"/>
    <property type="match status" value="1"/>
</dbReference>
<evidence type="ECO:0000313" key="5">
    <source>
        <dbReference type="EMBL" id="CAB4616446.1"/>
    </source>
</evidence>
<dbReference type="SUPFAM" id="SSF46689">
    <property type="entry name" value="Homeodomain-like"/>
    <property type="match status" value="1"/>
</dbReference>
<dbReference type="PRINTS" id="PR00455">
    <property type="entry name" value="HTHTETR"/>
</dbReference>
<dbReference type="InterPro" id="IPR025996">
    <property type="entry name" value="MT1864/Rv1816-like_C"/>
</dbReference>
<dbReference type="PANTHER" id="PTHR30055:SF220">
    <property type="entry name" value="TETR-FAMILY REGULATORY PROTEIN"/>
    <property type="match status" value="1"/>
</dbReference>
<dbReference type="PANTHER" id="PTHR30055">
    <property type="entry name" value="HTH-TYPE TRANSCRIPTIONAL REGULATOR RUTR"/>
    <property type="match status" value="1"/>
</dbReference>